<proteinExistence type="predicted"/>
<dbReference type="InterPro" id="IPR011517">
    <property type="entry name" value="RNA_pol_sigma70_ECF-like"/>
</dbReference>
<dbReference type="KEGG" id="xba:C7S18_14370"/>
<feature type="domain" description="RNA polymerase sigma-70 ECF-like HTH" evidence="1">
    <location>
        <begin position="34"/>
        <end position="195"/>
    </location>
</feature>
<dbReference type="OrthoDB" id="128473at2"/>
<sequence>MVNESLLEPDEISVQKVVEALASTRDLRPDRLSEWIREAQADLRRIAHSERVSVNASPTLSTTALISEAYLRFVHSDSQFNDRKHFFATATKAMRQILLDYARMQVAQKRGAGVEHESLDAALDTPSAQLKIDEILAVDKALEQLRLIMPRAAKVVELRYFGGLDDQEAGEALGVEESTVRRDWLKARAWLLMHLGGA</sequence>
<reference evidence="2 3" key="1">
    <citation type="submission" date="2018-03" db="EMBL/GenBank/DDBJ databases">
        <title>Ahniella affigens gen. nov., sp. nov., a gammaproteobacterium isolated from sandy soil near a stream.</title>
        <authorList>
            <person name="Ko Y."/>
            <person name="Kim J.-H."/>
        </authorList>
    </citation>
    <scope>NUCLEOTIDE SEQUENCE [LARGE SCALE GENOMIC DNA]</scope>
    <source>
        <strain evidence="2 3">D13</strain>
    </source>
</reference>
<dbReference type="RefSeq" id="WP_106892225.1">
    <property type="nucleotide sequence ID" value="NZ_CP027860.1"/>
</dbReference>
<dbReference type="NCBIfam" id="TIGR02999">
    <property type="entry name" value="Sig-70_X6"/>
    <property type="match status" value="1"/>
</dbReference>
<name>A0A2P1PTZ5_9GAMM</name>
<dbReference type="SUPFAM" id="SSF88659">
    <property type="entry name" value="Sigma3 and sigma4 domains of RNA polymerase sigma factors"/>
    <property type="match status" value="1"/>
</dbReference>
<dbReference type="GO" id="GO:0003700">
    <property type="term" value="F:DNA-binding transcription factor activity"/>
    <property type="evidence" value="ECO:0007669"/>
    <property type="project" value="InterPro"/>
</dbReference>
<accession>A0A2P1PTZ5</accession>
<evidence type="ECO:0000313" key="3">
    <source>
        <dbReference type="Proteomes" id="UP000241074"/>
    </source>
</evidence>
<organism evidence="2 3">
    <name type="scientific">Ahniella affigens</name>
    <dbReference type="NCBI Taxonomy" id="2021234"/>
    <lineage>
        <taxon>Bacteria</taxon>
        <taxon>Pseudomonadati</taxon>
        <taxon>Pseudomonadota</taxon>
        <taxon>Gammaproteobacteria</taxon>
        <taxon>Lysobacterales</taxon>
        <taxon>Rhodanobacteraceae</taxon>
        <taxon>Ahniella</taxon>
    </lineage>
</organism>
<keyword evidence="3" id="KW-1185">Reference proteome</keyword>
<protein>
    <submittedName>
        <fullName evidence="2">RNA polymerase subunit sigma</fullName>
    </submittedName>
</protein>
<dbReference type="Gene3D" id="1.10.10.10">
    <property type="entry name" value="Winged helix-like DNA-binding domain superfamily/Winged helix DNA-binding domain"/>
    <property type="match status" value="1"/>
</dbReference>
<dbReference type="NCBIfam" id="TIGR02937">
    <property type="entry name" value="sigma70-ECF"/>
    <property type="match status" value="1"/>
</dbReference>
<dbReference type="InterPro" id="IPR036388">
    <property type="entry name" value="WH-like_DNA-bd_sf"/>
</dbReference>
<dbReference type="EMBL" id="CP027860">
    <property type="protein sequence ID" value="AVP98305.1"/>
    <property type="molecule type" value="Genomic_DNA"/>
</dbReference>
<dbReference type="InterPro" id="IPR014284">
    <property type="entry name" value="RNA_pol_sigma-70_dom"/>
</dbReference>
<dbReference type="GO" id="GO:0006352">
    <property type="term" value="P:DNA-templated transcription initiation"/>
    <property type="evidence" value="ECO:0007669"/>
    <property type="project" value="InterPro"/>
</dbReference>
<reference evidence="2 3" key="2">
    <citation type="submission" date="2018-03" db="EMBL/GenBank/DDBJ databases">
        <authorList>
            <person name="Keele B.F."/>
        </authorList>
    </citation>
    <scope>NUCLEOTIDE SEQUENCE [LARGE SCALE GENOMIC DNA]</scope>
    <source>
        <strain evidence="2 3">D13</strain>
    </source>
</reference>
<dbReference type="InterPro" id="IPR013324">
    <property type="entry name" value="RNA_pol_sigma_r3/r4-like"/>
</dbReference>
<gene>
    <name evidence="2" type="ORF">C7S18_14370</name>
</gene>
<dbReference type="Pfam" id="PF07638">
    <property type="entry name" value="Sigma70_ECF"/>
    <property type="match status" value="1"/>
</dbReference>
<dbReference type="Proteomes" id="UP000241074">
    <property type="component" value="Chromosome"/>
</dbReference>
<dbReference type="InterPro" id="IPR053812">
    <property type="entry name" value="HTH_Sigma70_ECF-like"/>
</dbReference>
<evidence type="ECO:0000313" key="2">
    <source>
        <dbReference type="EMBL" id="AVP98305.1"/>
    </source>
</evidence>
<evidence type="ECO:0000259" key="1">
    <source>
        <dbReference type="Pfam" id="PF07638"/>
    </source>
</evidence>
<dbReference type="AlphaFoldDB" id="A0A2P1PTZ5"/>